<dbReference type="InterPro" id="IPR036908">
    <property type="entry name" value="RlpA-like_sf"/>
</dbReference>
<name>A0A9Q3HSY0_9BASI</name>
<dbReference type="PROSITE" id="PS50842">
    <property type="entry name" value="EXPANSIN_EG45"/>
    <property type="match status" value="1"/>
</dbReference>
<dbReference type="Pfam" id="PF22514">
    <property type="entry name" value="EXPB1_D1"/>
    <property type="match status" value="1"/>
</dbReference>
<comment type="caution">
    <text evidence="2">The sequence shown here is derived from an EMBL/GenBank/DDBJ whole genome shotgun (WGS) entry which is preliminary data.</text>
</comment>
<dbReference type="Proteomes" id="UP000765509">
    <property type="component" value="Unassembled WGS sequence"/>
</dbReference>
<evidence type="ECO:0000313" key="3">
    <source>
        <dbReference type="Proteomes" id="UP000765509"/>
    </source>
</evidence>
<reference evidence="2" key="1">
    <citation type="submission" date="2021-03" db="EMBL/GenBank/DDBJ databases">
        <title>Draft genome sequence of rust myrtle Austropuccinia psidii MF-1, a brazilian biotype.</title>
        <authorList>
            <person name="Quecine M.C."/>
            <person name="Pachon D.M.R."/>
            <person name="Bonatelli M.L."/>
            <person name="Correr F.H."/>
            <person name="Franceschini L.M."/>
            <person name="Leite T.F."/>
            <person name="Margarido G.R.A."/>
            <person name="Almeida C.A."/>
            <person name="Ferrarezi J.A."/>
            <person name="Labate C.A."/>
        </authorList>
    </citation>
    <scope>NUCLEOTIDE SEQUENCE</scope>
    <source>
        <strain evidence="2">MF-1</strain>
    </source>
</reference>
<protein>
    <recommendedName>
        <fullName evidence="1">Expansin-like EG45 domain-containing protein</fullName>
    </recommendedName>
</protein>
<dbReference type="AlphaFoldDB" id="A0A9Q3HSY0"/>
<dbReference type="InterPro" id="IPR007112">
    <property type="entry name" value="Expansin/allergen_DPBB_dom"/>
</dbReference>
<dbReference type="EMBL" id="AVOT02025099">
    <property type="protein sequence ID" value="MBW0516188.1"/>
    <property type="molecule type" value="Genomic_DNA"/>
</dbReference>
<feature type="domain" description="Expansin-like EG45" evidence="1">
    <location>
        <begin position="25"/>
        <end position="167"/>
    </location>
</feature>
<proteinExistence type="predicted"/>
<dbReference type="SUPFAM" id="SSF50685">
    <property type="entry name" value="Barwin-like endoglucanases"/>
    <property type="match status" value="1"/>
</dbReference>
<organism evidence="2 3">
    <name type="scientific">Austropuccinia psidii MF-1</name>
    <dbReference type="NCBI Taxonomy" id="1389203"/>
    <lineage>
        <taxon>Eukaryota</taxon>
        <taxon>Fungi</taxon>
        <taxon>Dikarya</taxon>
        <taxon>Basidiomycota</taxon>
        <taxon>Pucciniomycotina</taxon>
        <taxon>Pucciniomycetes</taxon>
        <taxon>Pucciniales</taxon>
        <taxon>Sphaerophragmiaceae</taxon>
        <taxon>Austropuccinia</taxon>
    </lineage>
</organism>
<dbReference type="OrthoDB" id="5823761at2759"/>
<evidence type="ECO:0000259" key="1">
    <source>
        <dbReference type="PROSITE" id="PS50842"/>
    </source>
</evidence>
<dbReference type="Gene3D" id="2.40.40.10">
    <property type="entry name" value="RlpA-like domain"/>
    <property type="match status" value="1"/>
</dbReference>
<evidence type="ECO:0000313" key="2">
    <source>
        <dbReference type="EMBL" id="MBW0516188.1"/>
    </source>
</evidence>
<sequence>MVWQLPLSGFASLTHYDLPINFLASCGCSYGATFHPTAALSSLAYSGTERQSLGPGPGCGQCFNLTLLEASQASPPFIIPEPDSTPFHTPKPSVVVKVIDKCPSPVYCTATRFKPNKFGHFIHFDLALPSPALNQSFFPANRQLYGYDDFGIWDISYQSVSCELWSGWSNKSTLEVEKSYPGYQDNCCPSNPGYTNQLCPQSAINPNPIKINQATLIYSSNQPTWLTQLIIFILIFS</sequence>
<keyword evidence="3" id="KW-1185">Reference proteome</keyword>
<gene>
    <name evidence="2" type="ORF">O181_055903</name>
</gene>
<accession>A0A9Q3HSY0</accession>